<keyword evidence="3" id="KW-1185">Reference proteome</keyword>
<organism evidence="2 3">
    <name type="scientific">Ophiobolus disseminans</name>
    <dbReference type="NCBI Taxonomy" id="1469910"/>
    <lineage>
        <taxon>Eukaryota</taxon>
        <taxon>Fungi</taxon>
        <taxon>Dikarya</taxon>
        <taxon>Ascomycota</taxon>
        <taxon>Pezizomycotina</taxon>
        <taxon>Dothideomycetes</taxon>
        <taxon>Pleosporomycetidae</taxon>
        <taxon>Pleosporales</taxon>
        <taxon>Pleosporineae</taxon>
        <taxon>Phaeosphaeriaceae</taxon>
        <taxon>Ophiobolus</taxon>
    </lineage>
</organism>
<gene>
    <name evidence="2" type="ORF">CC86DRAFT_404928</name>
</gene>
<feature type="compositionally biased region" description="Polar residues" evidence="1">
    <location>
        <begin position="140"/>
        <end position="151"/>
    </location>
</feature>
<protein>
    <submittedName>
        <fullName evidence="2">Uncharacterized protein</fullName>
    </submittedName>
</protein>
<accession>A0A6A7A425</accession>
<feature type="compositionally biased region" description="Low complexity" evidence="1">
    <location>
        <begin position="153"/>
        <end position="168"/>
    </location>
</feature>
<feature type="region of interest" description="Disordered" evidence="1">
    <location>
        <begin position="1"/>
        <end position="34"/>
    </location>
</feature>
<feature type="compositionally biased region" description="Polar residues" evidence="1">
    <location>
        <begin position="170"/>
        <end position="185"/>
    </location>
</feature>
<name>A0A6A7A425_9PLEO</name>
<dbReference type="EMBL" id="MU006223">
    <property type="protein sequence ID" value="KAF2827886.1"/>
    <property type="molecule type" value="Genomic_DNA"/>
</dbReference>
<feature type="compositionally biased region" description="Polar residues" evidence="1">
    <location>
        <begin position="1"/>
        <end position="13"/>
    </location>
</feature>
<dbReference type="AlphaFoldDB" id="A0A6A7A425"/>
<evidence type="ECO:0000313" key="2">
    <source>
        <dbReference type="EMBL" id="KAF2827886.1"/>
    </source>
</evidence>
<evidence type="ECO:0000256" key="1">
    <source>
        <dbReference type="SAM" id="MobiDB-lite"/>
    </source>
</evidence>
<feature type="region of interest" description="Disordered" evidence="1">
    <location>
        <begin position="115"/>
        <end position="186"/>
    </location>
</feature>
<feature type="compositionally biased region" description="Polar residues" evidence="1">
    <location>
        <begin position="315"/>
        <end position="342"/>
    </location>
</feature>
<feature type="region of interest" description="Disordered" evidence="1">
    <location>
        <begin position="282"/>
        <end position="342"/>
    </location>
</feature>
<dbReference type="Proteomes" id="UP000799424">
    <property type="component" value="Unassembled WGS sequence"/>
</dbReference>
<evidence type="ECO:0000313" key="3">
    <source>
        <dbReference type="Proteomes" id="UP000799424"/>
    </source>
</evidence>
<sequence>MQQPTDHLNGQKTAQDEKSGFQQSSQPPSYSHSVHNHTVYYQPVMPVQGVPRPYQFQRAGQQFQSEFGPYRPVMHDFEPGLEYPPNAMLDTLSPAVNHRRGSPMQPVLTSCRPVLPQHQLPPVSDRPGLPQQQPPPFYRSVQSQSQHQNAPVSYRPAQQQPYSYRPRQPLNPQAQSVFPQRQQPAVYQPAQPEYRPRLESRNAVPPQHQPGVAVQPANAGKTCIECRKWFTLDKPFRKGNLVIPKHYGPCNDCSLKRTSRHKSAGAHRNSRVQPYPVHQAPVAGGQPQVPNSIAGQPGAALGPLTSAVPQIQPWRGSQNRPTSAPVQGQQERQPKSTAQSKPNDAYAATYIASLFPLPPTHTDLLRCTDLIGYPGNEADDASKSQYWIQRYALACRLDNLRSHWRRMKPDKFYKQVTFLNKASTLEYELEDDEVVPWGPFVQWFAMYSKATIEKPFKVRRNLSFKFSIQHLALLRELQAICDAEKKESYDRLLSLCQAEGVGPCGVLLTQRLNVLERSVGMHCGQNGCLLNMKFKGKSIWGYPVSYGYDGRNEQA</sequence>
<proteinExistence type="predicted"/>
<reference evidence="2" key="1">
    <citation type="journal article" date="2020" name="Stud. Mycol.">
        <title>101 Dothideomycetes genomes: a test case for predicting lifestyles and emergence of pathogens.</title>
        <authorList>
            <person name="Haridas S."/>
            <person name="Albert R."/>
            <person name="Binder M."/>
            <person name="Bloem J."/>
            <person name="Labutti K."/>
            <person name="Salamov A."/>
            <person name="Andreopoulos B."/>
            <person name="Baker S."/>
            <person name="Barry K."/>
            <person name="Bills G."/>
            <person name="Bluhm B."/>
            <person name="Cannon C."/>
            <person name="Castanera R."/>
            <person name="Culley D."/>
            <person name="Daum C."/>
            <person name="Ezra D."/>
            <person name="Gonzalez J."/>
            <person name="Henrissat B."/>
            <person name="Kuo A."/>
            <person name="Liang C."/>
            <person name="Lipzen A."/>
            <person name="Lutzoni F."/>
            <person name="Magnuson J."/>
            <person name="Mondo S."/>
            <person name="Nolan M."/>
            <person name="Ohm R."/>
            <person name="Pangilinan J."/>
            <person name="Park H.-J."/>
            <person name="Ramirez L."/>
            <person name="Alfaro M."/>
            <person name="Sun H."/>
            <person name="Tritt A."/>
            <person name="Yoshinaga Y."/>
            <person name="Zwiers L.-H."/>
            <person name="Turgeon B."/>
            <person name="Goodwin S."/>
            <person name="Spatafora J."/>
            <person name="Crous P."/>
            <person name="Grigoriev I."/>
        </authorList>
    </citation>
    <scope>NUCLEOTIDE SEQUENCE</scope>
    <source>
        <strain evidence="2">CBS 113818</strain>
    </source>
</reference>